<dbReference type="InterPro" id="IPR055259">
    <property type="entry name" value="YkvP/CgeB_Glyco_trans-like"/>
</dbReference>
<reference evidence="2" key="1">
    <citation type="submission" date="2022-10" db="EMBL/GenBank/DDBJ databases">
        <title>Two novel species of Flavobacterium.</title>
        <authorList>
            <person name="Liu Q."/>
            <person name="Xin Y.-H."/>
        </authorList>
    </citation>
    <scope>NUCLEOTIDE SEQUENCE</scope>
    <source>
        <strain evidence="2">LS1R49</strain>
    </source>
</reference>
<evidence type="ECO:0000313" key="2">
    <source>
        <dbReference type="EMBL" id="MCV9928331.1"/>
    </source>
</evidence>
<sequence length="379" mass="44920">MKILLVGEYSRLHNSLKEGLIELGHNPKIVSYSNGFRNYPTDYSIDYTICRLKFVNYIRQAIYKLSKFDIANLEHGLRFYFLLSKFKDYDVVQFINEQPIKTTNNFELYLIKKIFDNNKKVFILSCGVDYLTLNYDLSNKDKKSLLQPYLQNPKLHKYYEYIHEYLSPNYKKIHDFVFKNCTGLIVTDLDYIDANKSSPKFKKLIPYPINCEKLTFQEQIFKNKIIIFLGINQYSYYQKGIDYFEKALTQIATKYQDKVEIIRTQNIPYAEYINLYNKSHILLDQAFTYDQGYNALEAMAKGKVVFTGAETEFMEYYNLTQRVCVNAIPDVDYLVNELSFLIENPQEIIAIGKRARTFIEKEHNFIKIADEYLKTWKNN</sequence>
<name>A0A9X3BYS9_9FLAO</name>
<keyword evidence="3" id="KW-1185">Reference proteome</keyword>
<dbReference type="RefSeq" id="WP_264206444.1">
    <property type="nucleotide sequence ID" value="NZ_JAOZEW010000011.1"/>
</dbReference>
<dbReference type="EMBL" id="JAOZEW010000011">
    <property type="protein sequence ID" value="MCV9928331.1"/>
    <property type="molecule type" value="Genomic_DNA"/>
</dbReference>
<dbReference type="Gene3D" id="3.40.50.2000">
    <property type="entry name" value="Glycogen Phosphorylase B"/>
    <property type="match status" value="1"/>
</dbReference>
<proteinExistence type="predicted"/>
<feature type="domain" description="Spore protein YkvP/CgeB glycosyl transferase-like" evidence="1">
    <location>
        <begin position="255"/>
        <end position="373"/>
    </location>
</feature>
<evidence type="ECO:0000313" key="3">
    <source>
        <dbReference type="Proteomes" id="UP001151079"/>
    </source>
</evidence>
<evidence type="ECO:0000259" key="1">
    <source>
        <dbReference type="Pfam" id="PF13524"/>
    </source>
</evidence>
<dbReference type="Pfam" id="PF13524">
    <property type="entry name" value="Glyco_trans_1_2"/>
    <property type="match status" value="1"/>
</dbReference>
<dbReference type="Proteomes" id="UP001151079">
    <property type="component" value="Unassembled WGS sequence"/>
</dbReference>
<gene>
    <name evidence="2" type="ORF">OIU83_11730</name>
</gene>
<organism evidence="2 3">
    <name type="scientific">Flavobacterium shii</name>
    <dbReference type="NCBI Taxonomy" id="2987687"/>
    <lineage>
        <taxon>Bacteria</taxon>
        <taxon>Pseudomonadati</taxon>
        <taxon>Bacteroidota</taxon>
        <taxon>Flavobacteriia</taxon>
        <taxon>Flavobacteriales</taxon>
        <taxon>Flavobacteriaceae</taxon>
        <taxon>Flavobacterium</taxon>
    </lineage>
</organism>
<dbReference type="SUPFAM" id="SSF53756">
    <property type="entry name" value="UDP-Glycosyltransferase/glycogen phosphorylase"/>
    <property type="match status" value="1"/>
</dbReference>
<accession>A0A9X3BYS9</accession>
<protein>
    <submittedName>
        <fullName evidence="2">Glycosyltransferase</fullName>
    </submittedName>
</protein>
<comment type="caution">
    <text evidence="2">The sequence shown here is derived from an EMBL/GenBank/DDBJ whole genome shotgun (WGS) entry which is preliminary data.</text>
</comment>
<dbReference type="AlphaFoldDB" id="A0A9X3BYS9"/>